<evidence type="ECO:0000256" key="2">
    <source>
        <dbReference type="ARBA" id="ARBA00022723"/>
    </source>
</evidence>
<dbReference type="AlphaFoldDB" id="A0A3B5MR13"/>
<dbReference type="PROSITE" id="PS50157">
    <property type="entry name" value="ZINC_FINGER_C2H2_2"/>
    <property type="match status" value="1"/>
</dbReference>
<reference evidence="9" key="2">
    <citation type="submission" date="2025-09" db="UniProtKB">
        <authorList>
            <consortium name="Ensembl"/>
        </authorList>
    </citation>
    <scope>IDENTIFICATION</scope>
</reference>
<evidence type="ECO:0000256" key="1">
    <source>
        <dbReference type="ARBA" id="ARBA00004123"/>
    </source>
</evidence>
<reference evidence="9" key="1">
    <citation type="submission" date="2025-08" db="UniProtKB">
        <authorList>
            <consortium name="Ensembl"/>
        </authorList>
    </citation>
    <scope>IDENTIFICATION</scope>
</reference>
<dbReference type="Proteomes" id="UP000261380">
    <property type="component" value="Unplaced"/>
</dbReference>
<comment type="subcellular location">
    <subcellularLocation>
        <location evidence="1">Nucleus</location>
    </subcellularLocation>
</comment>
<keyword evidence="3" id="KW-0677">Repeat</keyword>
<dbReference type="InterPro" id="IPR013087">
    <property type="entry name" value="Znf_C2H2_type"/>
</dbReference>
<dbReference type="SMART" id="SM00355">
    <property type="entry name" value="ZnF_C2H2"/>
    <property type="match status" value="1"/>
</dbReference>
<dbReference type="Pfam" id="PF00096">
    <property type="entry name" value="zf-C2H2"/>
    <property type="match status" value="1"/>
</dbReference>
<evidence type="ECO:0000259" key="8">
    <source>
        <dbReference type="PROSITE" id="PS50157"/>
    </source>
</evidence>
<evidence type="ECO:0000313" key="10">
    <source>
        <dbReference type="Proteomes" id="UP000261380"/>
    </source>
</evidence>
<dbReference type="PROSITE" id="PS00028">
    <property type="entry name" value="ZINC_FINGER_C2H2_1"/>
    <property type="match status" value="1"/>
</dbReference>
<keyword evidence="4 7" id="KW-0863">Zinc-finger</keyword>
<dbReference type="PANTHER" id="PTHR24394">
    <property type="entry name" value="ZINC FINGER PROTEIN"/>
    <property type="match status" value="1"/>
</dbReference>
<name>A0A3B5MR13_9TELE</name>
<keyword evidence="6" id="KW-0539">Nucleus</keyword>
<evidence type="ECO:0000256" key="3">
    <source>
        <dbReference type="ARBA" id="ARBA00022737"/>
    </source>
</evidence>
<evidence type="ECO:0000256" key="6">
    <source>
        <dbReference type="ARBA" id="ARBA00023242"/>
    </source>
</evidence>
<sequence length="96" mass="11006">LNVRNVNKTNGEKQYNKQVSEHCQSLTHYLHTTKFKQNIHSENRPFKCSVCDAAFKKKRTLSEHIKIHTGKKPCSCRVCGQSLSSNRRLVESGVFS</sequence>
<protein>
    <recommendedName>
        <fullName evidence="8">C2H2-type domain-containing protein</fullName>
    </recommendedName>
</protein>
<organism evidence="9 10">
    <name type="scientific">Xiphophorus couchianus</name>
    <name type="common">Monterrey platyfish</name>
    <dbReference type="NCBI Taxonomy" id="32473"/>
    <lineage>
        <taxon>Eukaryota</taxon>
        <taxon>Metazoa</taxon>
        <taxon>Chordata</taxon>
        <taxon>Craniata</taxon>
        <taxon>Vertebrata</taxon>
        <taxon>Euteleostomi</taxon>
        <taxon>Actinopterygii</taxon>
        <taxon>Neopterygii</taxon>
        <taxon>Teleostei</taxon>
        <taxon>Neoteleostei</taxon>
        <taxon>Acanthomorphata</taxon>
        <taxon>Ovalentaria</taxon>
        <taxon>Atherinomorphae</taxon>
        <taxon>Cyprinodontiformes</taxon>
        <taxon>Poeciliidae</taxon>
        <taxon>Poeciliinae</taxon>
        <taxon>Xiphophorus</taxon>
    </lineage>
</organism>
<proteinExistence type="predicted"/>
<dbReference type="FunFam" id="3.30.160.60:FF:000145">
    <property type="entry name" value="Zinc finger protein 574"/>
    <property type="match status" value="1"/>
</dbReference>
<evidence type="ECO:0000256" key="4">
    <source>
        <dbReference type="ARBA" id="ARBA00022771"/>
    </source>
</evidence>
<keyword evidence="5" id="KW-0862">Zinc</keyword>
<dbReference type="PANTHER" id="PTHR24394:SF44">
    <property type="entry name" value="ZINC FINGER PROTEIN 271-LIKE"/>
    <property type="match status" value="1"/>
</dbReference>
<evidence type="ECO:0000256" key="7">
    <source>
        <dbReference type="PROSITE-ProRule" id="PRU00042"/>
    </source>
</evidence>
<evidence type="ECO:0000256" key="5">
    <source>
        <dbReference type="ARBA" id="ARBA00022833"/>
    </source>
</evidence>
<feature type="domain" description="C2H2-type" evidence="8">
    <location>
        <begin position="46"/>
        <end position="73"/>
    </location>
</feature>
<dbReference type="GO" id="GO:0000981">
    <property type="term" value="F:DNA-binding transcription factor activity, RNA polymerase II-specific"/>
    <property type="evidence" value="ECO:0007669"/>
    <property type="project" value="TreeGrafter"/>
</dbReference>
<dbReference type="InterPro" id="IPR036236">
    <property type="entry name" value="Znf_C2H2_sf"/>
</dbReference>
<dbReference type="Gene3D" id="3.30.160.60">
    <property type="entry name" value="Classic Zinc Finger"/>
    <property type="match status" value="1"/>
</dbReference>
<dbReference type="Ensembl" id="ENSXCOT00000026252.1">
    <property type="protein sequence ID" value="ENSXCOP00000025941.1"/>
    <property type="gene ID" value="ENSXCOG00000019379.1"/>
</dbReference>
<dbReference type="GO" id="GO:0005634">
    <property type="term" value="C:nucleus"/>
    <property type="evidence" value="ECO:0007669"/>
    <property type="project" value="UniProtKB-SubCell"/>
</dbReference>
<dbReference type="SUPFAM" id="SSF57667">
    <property type="entry name" value="beta-beta-alpha zinc fingers"/>
    <property type="match status" value="1"/>
</dbReference>
<evidence type="ECO:0000313" key="9">
    <source>
        <dbReference type="Ensembl" id="ENSXCOP00000025941.1"/>
    </source>
</evidence>
<dbReference type="GO" id="GO:0008270">
    <property type="term" value="F:zinc ion binding"/>
    <property type="evidence" value="ECO:0007669"/>
    <property type="project" value="UniProtKB-KW"/>
</dbReference>
<accession>A0A3B5MR13</accession>
<keyword evidence="10" id="KW-1185">Reference proteome</keyword>
<keyword evidence="2" id="KW-0479">Metal-binding</keyword>